<keyword evidence="2" id="KW-0472">Membrane</keyword>
<reference evidence="3 4" key="1">
    <citation type="journal article" date="2017" name="ISME J.">
        <title>Potential for microbial H2 and metal transformations associated with novel bacteria and archaea in deep terrestrial subsurface sediments.</title>
        <authorList>
            <person name="Hernsdorf A.W."/>
            <person name="Amano Y."/>
            <person name="Miyakawa K."/>
            <person name="Ise K."/>
            <person name="Suzuki Y."/>
            <person name="Anantharaman K."/>
            <person name="Probst A."/>
            <person name="Burstein D."/>
            <person name="Thomas B.C."/>
            <person name="Banfield J.F."/>
        </authorList>
    </citation>
    <scope>NUCLEOTIDE SEQUENCE [LARGE SCALE GENOMIC DNA]</scope>
    <source>
        <strain evidence="3">HGW-Wallbacteria-1</strain>
    </source>
</reference>
<feature type="transmembrane region" description="Helical" evidence="2">
    <location>
        <begin position="328"/>
        <end position="350"/>
    </location>
</feature>
<name>A0A2N1PIZ9_9BACT</name>
<keyword evidence="2" id="KW-0812">Transmembrane</keyword>
<evidence type="ECO:0000313" key="3">
    <source>
        <dbReference type="EMBL" id="PKK88323.1"/>
    </source>
</evidence>
<sequence>MNSSPENSESLKYSESGKYPETAGRLRKQLFIYLSAALLTLMISLTAAIFLNLFENLRESRKKDLFHAAELRARAIDEWTRSKKEVAKQITTRSRIRQELEKYNNGAISAQKLREFTDPKLFDAMSQSDDVLGVIRFDASSEIVASCGFGELLVSDQSVFAFINSGAFLSRPFCVKNSMVMLVRAEIINGNGVRQGTDVVIVSIERLMNILTVSRENVFGRTGRMFLAYMKGEKLSFFPIETCESASGEKASLIVNCSSVQTIVRTFEVEAQKTAALIDCLEKAMKGSKGISLSGERVLAFHSLVESDWGLVLTLDEKELFEHLYQDLMYIVMIAFFIYLAILAGFWHFMKPMAGRILFHADELEQEIQKKIAVLEREIEERKIIEKEKEKIIADLQKATGDIRTLQGMLPICAVCKMIRDDKGYWNQLEVYITEHSEADFTHGYCPDCARKQYPGCFDE</sequence>
<accession>A0A2N1PIZ9</accession>
<feature type="transmembrane region" description="Helical" evidence="2">
    <location>
        <begin position="30"/>
        <end position="54"/>
    </location>
</feature>
<feature type="coiled-coil region" evidence="1">
    <location>
        <begin position="361"/>
        <end position="395"/>
    </location>
</feature>
<comment type="caution">
    <text evidence="3">The sequence shown here is derived from an EMBL/GenBank/DDBJ whole genome shotgun (WGS) entry which is preliminary data.</text>
</comment>
<gene>
    <name evidence="3" type="ORF">CVV64_19425</name>
</gene>
<evidence type="ECO:0000256" key="2">
    <source>
        <dbReference type="SAM" id="Phobius"/>
    </source>
</evidence>
<dbReference type="Proteomes" id="UP000233256">
    <property type="component" value="Unassembled WGS sequence"/>
</dbReference>
<proteinExistence type="predicted"/>
<protein>
    <recommendedName>
        <fullName evidence="5">Double Cache domain-containing protein</fullName>
    </recommendedName>
</protein>
<evidence type="ECO:0000313" key="4">
    <source>
        <dbReference type="Proteomes" id="UP000233256"/>
    </source>
</evidence>
<keyword evidence="2" id="KW-1133">Transmembrane helix</keyword>
<dbReference type="EMBL" id="PGXC01000052">
    <property type="protein sequence ID" value="PKK88323.1"/>
    <property type="molecule type" value="Genomic_DNA"/>
</dbReference>
<dbReference type="AlphaFoldDB" id="A0A2N1PIZ9"/>
<organism evidence="3 4">
    <name type="scientific">Candidatus Wallbacteria bacterium HGW-Wallbacteria-1</name>
    <dbReference type="NCBI Taxonomy" id="2013854"/>
    <lineage>
        <taxon>Bacteria</taxon>
        <taxon>Candidatus Walliibacteriota</taxon>
    </lineage>
</organism>
<keyword evidence="1" id="KW-0175">Coiled coil</keyword>
<evidence type="ECO:0008006" key="5">
    <source>
        <dbReference type="Google" id="ProtNLM"/>
    </source>
</evidence>
<evidence type="ECO:0000256" key="1">
    <source>
        <dbReference type="SAM" id="Coils"/>
    </source>
</evidence>